<evidence type="ECO:0000313" key="1">
    <source>
        <dbReference type="EMBL" id="RHN74426.1"/>
    </source>
</evidence>
<accession>A0A396J831</accession>
<organism evidence="1">
    <name type="scientific">Medicago truncatula</name>
    <name type="common">Barrel medic</name>
    <name type="synonym">Medicago tribuloides</name>
    <dbReference type="NCBI Taxonomy" id="3880"/>
    <lineage>
        <taxon>Eukaryota</taxon>
        <taxon>Viridiplantae</taxon>
        <taxon>Streptophyta</taxon>
        <taxon>Embryophyta</taxon>
        <taxon>Tracheophyta</taxon>
        <taxon>Spermatophyta</taxon>
        <taxon>Magnoliopsida</taxon>
        <taxon>eudicotyledons</taxon>
        <taxon>Gunneridae</taxon>
        <taxon>Pentapetalae</taxon>
        <taxon>rosids</taxon>
        <taxon>fabids</taxon>
        <taxon>Fabales</taxon>
        <taxon>Fabaceae</taxon>
        <taxon>Papilionoideae</taxon>
        <taxon>50 kb inversion clade</taxon>
        <taxon>NPAAA clade</taxon>
        <taxon>Hologalegina</taxon>
        <taxon>IRL clade</taxon>
        <taxon>Trifolieae</taxon>
        <taxon>Medicago</taxon>
    </lineage>
</organism>
<sequence>MVSNKSLHLKLLVSSFPPFQTAEMSRLSDTCHIVTGQLFFLIFVCHYPHFKKIHASWCVKLVLKRIYILLDSKINIKCTLV</sequence>
<comment type="caution">
    <text evidence="1">The sequence shown here is derived from an EMBL/GenBank/DDBJ whole genome shotgun (WGS) entry which is preliminary data.</text>
</comment>
<dbReference type="EMBL" id="PSQE01000002">
    <property type="protein sequence ID" value="RHN74426.1"/>
    <property type="molecule type" value="Genomic_DNA"/>
</dbReference>
<dbReference type="Proteomes" id="UP000265566">
    <property type="component" value="Chromosome 2"/>
</dbReference>
<gene>
    <name evidence="1" type="ORF">MtrunA17_Chr2g0310271</name>
</gene>
<dbReference type="Gramene" id="rna10497">
    <property type="protein sequence ID" value="RHN74426.1"/>
    <property type="gene ID" value="gene10497"/>
</dbReference>
<protein>
    <submittedName>
        <fullName evidence="1">Uncharacterized protein</fullName>
    </submittedName>
</protein>
<proteinExistence type="predicted"/>
<dbReference type="AlphaFoldDB" id="A0A396J831"/>
<reference evidence="1" key="1">
    <citation type="journal article" date="2018" name="Nat. Plants">
        <title>Whole-genome landscape of Medicago truncatula symbiotic genes.</title>
        <authorList>
            <person name="Pecrix Y."/>
            <person name="Gamas P."/>
            <person name="Carrere S."/>
        </authorList>
    </citation>
    <scope>NUCLEOTIDE SEQUENCE</scope>
    <source>
        <tissue evidence="1">Leaves</tissue>
    </source>
</reference>
<name>A0A396J831_MEDTR</name>